<organism evidence="1 2">
    <name type="scientific">Synaphobranchus kaupii</name>
    <name type="common">Kaup's arrowtooth eel</name>
    <dbReference type="NCBI Taxonomy" id="118154"/>
    <lineage>
        <taxon>Eukaryota</taxon>
        <taxon>Metazoa</taxon>
        <taxon>Chordata</taxon>
        <taxon>Craniata</taxon>
        <taxon>Vertebrata</taxon>
        <taxon>Euteleostomi</taxon>
        <taxon>Actinopterygii</taxon>
        <taxon>Neopterygii</taxon>
        <taxon>Teleostei</taxon>
        <taxon>Anguilliformes</taxon>
        <taxon>Synaphobranchidae</taxon>
        <taxon>Synaphobranchus</taxon>
    </lineage>
</organism>
<proteinExistence type="predicted"/>
<evidence type="ECO:0000313" key="2">
    <source>
        <dbReference type="Proteomes" id="UP001152622"/>
    </source>
</evidence>
<evidence type="ECO:0000313" key="1">
    <source>
        <dbReference type="EMBL" id="KAJ8371120.1"/>
    </source>
</evidence>
<comment type="caution">
    <text evidence="1">The sequence shown here is derived from an EMBL/GenBank/DDBJ whole genome shotgun (WGS) entry which is preliminary data.</text>
</comment>
<dbReference type="EMBL" id="JAINUF010000003">
    <property type="protein sequence ID" value="KAJ8371120.1"/>
    <property type="molecule type" value="Genomic_DNA"/>
</dbReference>
<dbReference type="Proteomes" id="UP001152622">
    <property type="component" value="Chromosome 3"/>
</dbReference>
<name>A0A9Q1G0H3_SYNKA</name>
<sequence>MDADAGSNWTTLQIFWQIPGAAGPIVKVTELAVEPPAILLTHWVWCWEDTFGGRNREVRHGSDFGGTYSSVQSEV</sequence>
<gene>
    <name evidence="1" type="ORF">SKAU_G00111480</name>
</gene>
<dbReference type="AlphaFoldDB" id="A0A9Q1G0H3"/>
<reference evidence="1" key="1">
    <citation type="journal article" date="2023" name="Science">
        <title>Genome structures resolve the early diversification of teleost fishes.</title>
        <authorList>
            <person name="Parey E."/>
            <person name="Louis A."/>
            <person name="Montfort J."/>
            <person name="Bouchez O."/>
            <person name="Roques C."/>
            <person name="Iampietro C."/>
            <person name="Lluch J."/>
            <person name="Castinel A."/>
            <person name="Donnadieu C."/>
            <person name="Desvignes T."/>
            <person name="Floi Bucao C."/>
            <person name="Jouanno E."/>
            <person name="Wen M."/>
            <person name="Mejri S."/>
            <person name="Dirks R."/>
            <person name="Jansen H."/>
            <person name="Henkel C."/>
            <person name="Chen W.J."/>
            <person name="Zahm M."/>
            <person name="Cabau C."/>
            <person name="Klopp C."/>
            <person name="Thompson A.W."/>
            <person name="Robinson-Rechavi M."/>
            <person name="Braasch I."/>
            <person name="Lecointre G."/>
            <person name="Bobe J."/>
            <person name="Postlethwait J.H."/>
            <person name="Berthelot C."/>
            <person name="Roest Crollius H."/>
            <person name="Guiguen Y."/>
        </authorList>
    </citation>
    <scope>NUCLEOTIDE SEQUENCE</scope>
    <source>
        <strain evidence="1">WJC10195</strain>
    </source>
</reference>
<accession>A0A9Q1G0H3</accession>
<keyword evidence="2" id="KW-1185">Reference proteome</keyword>
<protein>
    <submittedName>
        <fullName evidence="1">Uncharacterized protein</fullName>
    </submittedName>
</protein>